<dbReference type="Proteomes" id="UP000235388">
    <property type="component" value="Unassembled WGS sequence"/>
</dbReference>
<proteinExistence type="predicted"/>
<keyword evidence="2" id="KW-1185">Reference proteome</keyword>
<accession>A0A2N5VH84</accession>
<dbReference type="OrthoDB" id="3237105at2759"/>
<sequence length="429" mass="48511">MVGPLRNATQVHRLQAIGHQCDYYSKKLKLKAGDWTQHHFQQAIDMINKCEAKLATIYRQRNPFSDPTENYNQAFFQLQWALERDYYWNRNDQQVQKQLELGRLPSLEQDLNNAWQVNKIQLQQKTIGSDEFLEGVELDHIDLFLKVWWAKTELLKKYFALLEEKQPLDAVRMGIASKLGTNGKEKLIISLRKKISALKSIVNTYNLHLDNFHKAFPERPTLAPAVYDSITQMPPDDPFWNNGVFKNLDKPWATNPDTQDGTQRLQFDDMRAPAFLTTATLPTFNETAFPSDSVPNFVGKNAVPATHLGSDIRPSGPLDNSSQKIASRVTFAVLWPAEQDGSTPTLPGQRIDARNLLGHSLDGIEGSVMRDFVAARDTTHEQLGSDSDDGEQIIAENMAENMPGGIADGFEQALEADELNNVFDTNLRL</sequence>
<dbReference type="PANTHER" id="PTHR33096">
    <property type="entry name" value="CXC2 DOMAIN-CONTAINING PROTEIN"/>
    <property type="match status" value="1"/>
</dbReference>
<evidence type="ECO:0000313" key="2">
    <source>
        <dbReference type="Proteomes" id="UP000235388"/>
    </source>
</evidence>
<dbReference type="PANTHER" id="PTHR33096:SF1">
    <property type="entry name" value="CXC1-LIKE CYSTEINE CLUSTER ASSOCIATED WITH KDZ TRANSPOSASES DOMAIN-CONTAINING PROTEIN"/>
    <property type="match status" value="1"/>
</dbReference>
<organism evidence="1 2">
    <name type="scientific">Puccinia coronata f. sp. avenae</name>
    <dbReference type="NCBI Taxonomy" id="200324"/>
    <lineage>
        <taxon>Eukaryota</taxon>
        <taxon>Fungi</taxon>
        <taxon>Dikarya</taxon>
        <taxon>Basidiomycota</taxon>
        <taxon>Pucciniomycotina</taxon>
        <taxon>Pucciniomycetes</taxon>
        <taxon>Pucciniales</taxon>
        <taxon>Pucciniaceae</taxon>
        <taxon>Puccinia</taxon>
    </lineage>
</organism>
<dbReference type="STRING" id="200324.A0A2N5VH84"/>
<gene>
    <name evidence="1" type="ORF">PCANC_07773</name>
</gene>
<comment type="caution">
    <text evidence="1">The sequence shown here is derived from an EMBL/GenBank/DDBJ whole genome shotgun (WGS) entry which is preliminary data.</text>
</comment>
<protein>
    <submittedName>
        <fullName evidence="1">Uncharacterized protein</fullName>
    </submittedName>
</protein>
<name>A0A2N5VH84_9BASI</name>
<reference evidence="1 2" key="1">
    <citation type="submission" date="2017-11" db="EMBL/GenBank/DDBJ databases">
        <title>De novo assembly and phasing of dikaryotic genomes from two isolates of Puccinia coronata f. sp. avenae, the causal agent of oat crown rust.</title>
        <authorList>
            <person name="Miller M.E."/>
            <person name="Zhang Y."/>
            <person name="Omidvar V."/>
            <person name="Sperschneider J."/>
            <person name="Schwessinger B."/>
            <person name="Raley C."/>
            <person name="Palmer J.M."/>
            <person name="Garnica D."/>
            <person name="Upadhyaya N."/>
            <person name="Rathjen J."/>
            <person name="Taylor J.M."/>
            <person name="Park R.F."/>
            <person name="Dodds P.N."/>
            <person name="Hirsch C.D."/>
            <person name="Kianian S.F."/>
            <person name="Figueroa M."/>
        </authorList>
    </citation>
    <scope>NUCLEOTIDE SEQUENCE [LARGE SCALE GENOMIC DNA]</scope>
    <source>
        <strain evidence="1">12NC29</strain>
    </source>
</reference>
<dbReference type="AlphaFoldDB" id="A0A2N5VH84"/>
<evidence type="ECO:0000313" key="1">
    <source>
        <dbReference type="EMBL" id="PLW49361.1"/>
    </source>
</evidence>
<dbReference type="EMBL" id="PGCJ01000096">
    <property type="protein sequence ID" value="PLW49361.1"/>
    <property type="molecule type" value="Genomic_DNA"/>
</dbReference>